<dbReference type="PANTHER" id="PTHR10963">
    <property type="entry name" value="GLYCOSYL HYDROLASE-RELATED"/>
    <property type="match status" value="1"/>
</dbReference>
<gene>
    <name evidence="9" type="ORF">U6A24_11855</name>
</gene>
<dbReference type="Gene3D" id="2.60.20.10">
    <property type="entry name" value="Crystallins"/>
    <property type="match status" value="1"/>
</dbReference>
<feature type="signal peptide" evidence="5">
    <location>
        <begin position="1"/>
        <end position="21"/>
    </location>
</feature>
<evidence type="ECO:0000256" key="4">
    <source>
        <dbReference type="ARBA" id="ARBA00022737"/>
    </source>
</evidence>
<evidence type="ECO:0000259" key="6">
    <source>
        <dbReference type="PROSITE" id="PS50915"/>
    </source>
</evidence>
<evidence type="ECO:0000256" key="2">
    <source>
        <dbReference type="ARBA" id="ARBA00009646"/>
    </source>
</evidence>
<evidence type="ECO:0000313" key="10">
    <source>
        <dbReference type="Proteomes" id="UP001327027"/>
    </source>
</evidence>
<protein>
    <submittedName>
        <fullName evidence="9">Carbohydrate-binding protein</fullName>
    </submittedName>
</protein>
<evidence type="ECO:0000313" key="9">
    <source>
        <dbReference type="EMBL" id="MEB3346161.1"/>
    </source>
</evidence>
<dbReference type="SMART" id="SM00606">
    <property type="entry name" value="CBD_IV"/>
    <property type="match status" value="1"/>
</dbReference>
<dbReference type="Gene3D" id="2.60.120.260">
    <property type="entry name" value="Galactose-binding domain-like"/>
    <property type="match status" value="1"/>
</dbReference>
<proteinExistence type="inferred from homology"/>
<dbReference type="Pfam" id="PF00722">
    <property type="entry name" value="Glyco_hydro_16"/>
    <property type="match status" value="1"/>
</dbReference>
<organism evidence="9 10">
    <name type="scientific">Aquimarina gracilis</name>
    <dbReference type="NCBI Taxonomy" id="874422"/>
    <lineage>
        <taxon>Bacteria</taxon>
        <taxon>Pseudomonadati</taxon>
        <taxon>Bacteroidota</taxon>
        <taxon>Flavobacteriia</taxon>
        <taxon>Flavobacteriales</taxon>
        <taxon>Flavobacteriaceae</taxon>
        <taxon>Aquimarina</taxon>
    </lineage>
</organism>
<accession>A0ABU5ZWC5</accession>
<dbReference type="Proteomes" id="UP001327027">
    <property type="component" value="Unassembled WGS sequence"/>
</dbReference>
<sequence>MNRIQRRLTFLAFILCYTAFAQNWTLVWQDEFTNGISNDWIFEIGNGNSGWGNNELQYYKRENATVENGNLVITARRESIGGFNYTSTRMKTQGRRSWKYGKVEARIAMPSFIGSWPAFWMLGDNISAVGWPACGEIDIMEHVNTETQTHGTIHWQDHNNTYANYSGATPVNSVTNFHVYTIEWDALAIKWFVDGNLYHEASIANGVNGTSEFHNNFFILLNMAIGGNWPGFNIDNTAFPARMLVDYVRVYQRTVAPSGPVTLFQHCDYDGYAVSLNEGSYTMSQLQALGFVDNDISSIQVQDGYQITIYEHDNFTGASLTMTANDDCLVNEGFNDIMSSAKVSKTTTPLWSILIEAEDTVVQSGTQTEACSEGGLNVGWIDTNDWMVWDVNIPNTGNYTVEYRVSSPNTGRTLQLEKAGGVPVYGILDIPNTGGWQNWTTVQHTVNLIAGAQQIAIKALSGGLNINWLRISSTTNDGLKAISKDITIRDGKLIAYPIPTSNTLTVRGLTPKSLLGIYDINGKLILETEVKGKEDLMILDVSGLQSGLYIVRDFKTGKATRFAKQ</sequence>
<dbReference type="Pfam" id="PF03422">
    <property type="entry name" value="CBM_6"/>
    <property type="match status" value="1"/>
</dbReference>
<evidence type="ECO:0000259" key="7">
    <source>
        <dbReference type="PROSITE" id="PS51175"/>
    </source>
</evidence>
<comment type="similarity">
    <text evidence="1">Belongs to the glycosyl hydrolase 16 family.</text>
</comment>
<dbReference type="Gene3D" id="2.60.120.200">
    <property type="match status" value="1"/>
</dbReference>
<evidence type="ECO:0000256" key="5">
    <source>
        <dbReference type="SAM" id="SignalP"/>
    </source>
</evidence>
<dbReference type="NCBIfam" id="TIGR04183">
    <property type="entry name" value="Por_Secre_tail"/>
    <property type="match status" value="1"/>
</dbReference>
<keyword evidence="4" id="KW-0677">Repeat</keyword>
<dbReference type="EMBL" id="JAYKLX010000005">
    <property type="protein sequence ID" value="MEB3346161.1"/>
    <property type="molecule type" value="Genomic_DNA"/>
</dbReference>
<keyword evidence="3 5" id="KW-0732">Signal</keyword>
<dbReference type="RefSeq" id="WP_324180186.1">
    <property type="nucleotide sequence ID" value="NZ_JAYKLX010000005.1"/>
</dbReference>
<dbReference type="InterPro" id="IPR011024">
    <property type="entry name" value="G_crystallin-like"/>
</dbReference>
<dbReference type="SUPFAM" id="SSF49695">
    <property type="entry name" value="gamma-Crystallin-like"/>
    <property type="match status" value="1"/>
</dbReference>
<dbReference type="InterPro" id="IPR026444">
    <property type="entry name" value="Secre_tail"/>
</dbReference>
<dbReference type="InterPro" id="IPR050546">
    <property type="entry name" value="Glycosyl_Hydrlase_16"/>
</dbReference>
<dbReference type="Pfam" id="PF18962">
    <property type="entry name" value="Por_Secre_tail"/>
    <property type="match status" value="1"/>
</dbReference>
<feature type="domain" description="CBM6" evidence="7">
    <location>
        <begin position="353"/>
        <end position="472"/>
    </location>
</feature>
<dbReference type="CDD" id="cd04080">
    <property type="entry name" value="CBM6_cellulase-like"/>
    <property type="match status" value="1"/>
</dbReference>
<comment type="similarity">
    <text evidence="2">Belongs to the beta/gamma-crystallin family.</text>
</comment>
<comment type="caution">
    <text evidence="9">The sequence shown here is derived from an EMBL/GenBank/DDBJ whole genome shotgun (WGS) entry which is preliminary data.</text>
</comment>
<evidence type="ECO:0000259" key="8">
    <source>
        <dbReference type="PROSITE" id="PS51762"/>
    </source>
</evidence>
<dbReference type="SUPFAM" id="SSF49785">
    <property type="entry name" value="Galactose-binding domain-like"/>
    <property type="match status" value="1"/>
</dbReference>
<dbReference type="SUPFAM" id="SSF49899">
    <property type="entry name" value="Concanavalin A-like lectins/glucanases"/>
    <property type="match status" value="1"/>
</dbReference>
<evidence type="ECO:0000256" key="1">
    <source>
        <dbReference type="ARBA" id="ARBA00006865"/>
    </source>
</evidence>
<dbReference type="SMART" id="SM00247">
    <property type="entry name" value="XTALbg"/>
    <property type="match status" value="1"/>
</dbReference>
<feature type="domain" description="Beta/gamma crystallin 'Greek key'" evidence="6">
    <location>
        <begin position="305"/>
        <end position="345"/>
    </location>
</feature>
<dbReference type="PROSITE" id="PS51762">
    <property type="entry name" value="GH16_2"/>
    <property type="match status" value="1"/>
</dbReference>
<reference evidence="9 10" key="1">
    <citation type="journal article" date="2013" name="Int. J. Syst. Evol. Microbiol.">
        <title>Aquimarina gracilis sp. nov., isolated from the gut microflora of a mussel, Mytilus coruscus, and emended description of Aquimarina spongiae.</title>
        <authorList>
            <person name="Park S.C."/>
            <person name="Choe H.N."/>
            <person name="Baik K.S."/>
            <person name="Seong C.N."/>
        </authorList>
    </citation>
    <scope>NUCLEOTIDE SEQUENCE [LARGE SCALE GENOMIC DNA]</scope>
    <source>
        <strain evidence="9 10">PSC32</strain>
    </source>
</reference>
<feature type="domain" description="Beta/gamma crystallin 'Greek key'" evidence="6">
    <location>
        <begin position="259"/>
        <end position="303"/>
    </location>
</feature>
<feature type="chain" id="PRO_5045922112" evidence="5">
    <location>
        <begin position="22"/>
        <end position="565"/>
    </location>
</feature>
<dbReference type="InterPro" id="IPR006584">
    <property type="entry name" value="Cellulose-bd_IV"/>
</dbReference>
<feature type="domain" description="GH16" evidence="8">
    <location>
        <begin position="26"/>
        <end position="256"/>
    </location>
</feature>
<dbReference type="InterPro" id="IPR008979">
    <property type="entry name" value="Galactose-bd-like_sf"/>
</dbReference>
<dbReference type="PROSITE" id="PS50915">
    <property type="entry name" value="CRYSTALLIN_BETA_GAMMA"/>
    <property type="match status" value="2"/>
</dbReference>
<dbReference type="InterPro" id="IPR000757">
    <property type="entry name" value="Beta-glucanase-like"/>
</dbReference>
<evidence type="ECO:0000256" key="3">
    <source>
        <dbReference type="ARBA" id="ARBA00022729"/>
    </source>
</evidence>
<dbReference type="InterPro" id="IPR005084">
    <property type="entry name" value="CBM6"/>
</dbReference>
<dbReference type="InterPro" id="IPR013320">
    <property type="entry name" value="ConA-like_dom_sf"/>
</dbReference>
<dbReference type="PROSITE" id="PS51175">
    <property type="entry name" value="CBM6"/>
    <property type="match status" value="1"/>
</dbReference>
<dbReference type="PANTHER" id="PTHR10963:SF55">
    <property type="entry name" value="GLYCOSIDE HYDROLASE FAMILY 16 PROTEIN"/>
    <property type="match status" value="1"/>
</dbReference>
<dbReference type="CDD" id="cd08023">
    <property type="entry name" value="GH16_laminarinase_like"/>
    <property type="match status" value="1"/>
</dbReference>
<dbReference type="InterPro" id="IPR001064">
    <property type="entry name" value="Beta/gamma_crystallin"/>
</dbReference>
<name>A0ABU5ZWC5_9FLAO</name>
<keyword evidence="10" id="KW-1185">Reference proteome</keyword>